<proteinExistence type="predicted"/>
<keyword evidence="1" id="KW-0732">Signal</keyword>
<evidence type="ECO:0000256" key="1">
    <source>
        <dbReference type="SAM" id="SignalP"/>
    </source>
</evidence>
<feature type="chain" id="PRO_5034417992" evidence="1">
    <location>
        <begin position="21"/>
        <end position="293"/>
    </location>
</feature>
<sequence>MLEIYVVILALASSPLLSLGDEEVTSEGVSVKIQGQSGGMTIGRTANPDLDNNAVKIKFDAIQEKDENGIVVGTSGNQKHSFNNFAQLPFEISNLEDTEYENLTAKRIIFTATISSVSSNLSVQTYIFSESGNITVDGESTQVDKGTVKFNIVLDGWTFCEAGTCRKGQTDEIGKYVDLTISIKGKGTPSRKTGNNKRTNGEEYDLGGEASVALSRKIRADNGEPNDMPGNYPAFETQGSKQLFVFRFPKFNSKVVYDPTVYPGNADAVSGATPIYSAFPLLLTIILAGFLTV</sequence>
<organism evidence="2 3">
    <name type="scientific">Crassostrea virginica</name>
    <name type="common">Eastern oyster</name>
    <dbReference type="NCBI Taxonomy" id="6565"/>
    <lineage>
        <taxon>Eukaryota</taxon>
        <taxon>Metazoa</taxon>
        <taxon>Spiralia</taxon>
        <taxon>Lophotrochozoa</taxon>
        <taxon>Mollusca</taxon>
        <taxon>Bivalvia</taxon>
        <taxon>Autobranchia</taxon>
        <taxon>Pteriomorphia</taxon>
        <taxon>Ostreida</taxon>
        <taxon>Ostreoidea</taxon>
        <taxon>Ostreidae</taxon>
        <taxon>Crassostrea</taxon>
    </lineage>
</organism>
<accession>A0A8B8C4G9</accession>
<dbReference type="KEGG" id="cvn:111115965"/>
<dbReference type="OrthoDB" id="5977965at2759"/>
<dbReference type="AlphaFoldDB" id="A0A8B8C4G9"/>
<keyword evidence="2" id="KW-1185">Reference proteome</keyword>
<protein>
    <submittedName>
        <fullName evidence="3">Skeletal aspartic acid-rich protein 2-like</fullName>
    </submittedName>
</protein>
<feature type="signal peptide" evidence="1">
    <location>
        <begin position="1"/>
        <end position="20"/>
    </location>
</feature>
<evidence type="ECO:0000313" key="3">
    <source>
        <dbReference type="RefSeq" id="XP_022310603.1"/>
    </source>
</evidence>
<name>A0A8B8C4G9_CRAVI</name>
<dbReference type="Proteomes" id="UP000694844">
    <property type="component" value="Chromosome 9"/>
</dbReference>
<reference evidence="3" key="1">
    <citation type="submission" date="2025-08" db="UniProtKB">
        <authorList>
            <consortium name="RefSeq"/>
        </authorList>
    </citation>
    <scope>IDENTIFICATION</scope>
    <source>
        <tissue evidence="3">Whole sample</tissue>
    </source>
</reference>
<dbReference type="GeneID" id="111115965"/>
<gene>
    <name evidence="3" type="primary">LOC111115965</name>
</gene>
<evidence type="ECO:0000313" key="2">
    <source>
        <dbReference type="Proteomes" id="UP000694844"/>
    </source>
</evidence>
<dbReference type="RefSeq" id="XP_022310603.1">
    <property type="nucleotide sequence ID" value="XM_022454895.1"/>
</dbReference>